<sequence length="563" mass="63105">MSIIGLAVHTLLLAEYAYQLSIESEEFSRPTDDPAARTQHVEAISNVLADSNKSDIIALALRSTVLADELVFALTPLECVTPYSTQKPNRGARTLWEEDRQAALQARLNEIRVSLPQSLAQFHCSRNDLTSSQDNTCNGKIDGLQRSGPASSPLRHLIDLPLNLSFSTNLYMCQAYLSLAKQYPGILSKINLAEALRFGQLAELECRDRPEDVQRRTLLDNQLAKFDRACRFSNGVICLQSETFPGRALIYYITTHVSRAEMDELESHHIPSRIDSAYDLPDFEQTPDYTKSQQAQAIDTSEGWSFDIAHLLQRENGAALSLVMQQHAESNSKSALLFNDSKSLVELLLRSGANPNQPPTSLNNPTPFEYLAIQYFKAIKDPASWAQWIDLLPTFLHHNADISVLFATSSKRPCWFTRLFQTSSVHSRIADIFSILFAHGLNPNRPHHQTSTIWTLFLENILANHIWNPHGVREYNSRTSQIHQTAEEFVRHGASLSCIVKGSQEECKVYKPAWEALWPYGYEMQMLLMEANGDEEAKPAALVMRMRGKEGGSVGGGMDASAR</sequence>
<reference evidence="2 3" key="1">
    <citation type="submission" date="2018-12" db="EMBL/GenBank/DDBJ databases">
        <title>Venturia inaequalis Genome Resource.</title>
        <authorList>
            <person name="Lichtner F.J."/>
        </authorList>
    </citation>
    <scope>NUCLEOTIDE SEQUENCE [LARGE SCALE GENOMIC DNA]</scope>
    <source>
        <strain evidence="2 3">120213</strain>
    </source>
</reference>
<evidence type="ECO:0000313" key="2">
    <source>
        <dbReference type="EMBL" id="KAE9966562.1"/>
    </source>
</evidence>
<comment type="caution">
    <text evidence="2">The sequence shown here is derived from an EMBL/GenBank/DDBJ whole genome shotgun (WGS) entry which is preliminary data.</text>
</comment>
<evidence type="ECO:0008006" key="4">
    <source>
        <dbReference type="Google" id="ProtNLM"/>
    </source>
</evidence>
<feature type="signal peptide" evidence="1">
    <location>
        <begin position="1"/>
        <end position="19"/>
    </location>
</feature>
<accession>A0A8H3UBL9</accession>
<evidence type="ECO:0000256" key="1">
    <source>
        <dbReference type="SAM" id="SignalP"/>
    </source>
</evidence>
<evidence type="ECO:0000313" key="3">
    <source>
        <dbReference type="Proteomes" id="UP000447873"/>
    </source>
</evidence>
<protein>
    <recommendedName>
        <fullName evidence="4">Ankyrin repeat protein</fullName>
    </recommendedName>
</protein>
<organism evidence="2 3">
    <name type="scientific">Venturia inaequalis</name>
    <name type="common">Apple scab fungus</name>
    <dbReference type="NCBI Taxonomy" id="5025"/>
    <lineage>
        <taxon>Eukaryota</taxon>
        <taxon>Fungi</taxon>
        <taxon>Dikarya</taxon>
        <taxon>Ascomycota</taxon>
        <taxon>Pezizomycotina</taxon>
        <taxon>Dothideomycetes</taxon>
        <taxon>Pleosporomycetidae</taxon>
        <taxon>Venturiales</taxon>
        <taxon>Venturiaceae</taxon>
        <taxon>Venturia</taxon>
    </lineage>
</organism>
<name>A0A8H3UBL9_VENIN</name>
<keyword evidence="1" id="KW-0732">Signal</keyword>
<gene>
    <name evidence="2" type="ORF">EG328_008827</name>
</gene>
<dbReference type="AlphaFoldDB" id="A0A8H3UBL9"/>
<proteinExistence type="predicted"/>
<dbReference type="Proteomes" id="UP000447873">
    <property type="component" value="Unassembled WGS sequence"/>
</dbReference>
<feature type="chain" id="PRO_5034251828" description="Ankyrin repeat protein" evidence="1">
    <location>
        <begin position="20"/>
        <end position="563"/>
    </location>
</feature>
<dbReference type="EMBL" id="WNWS01000509">
    <property type="protein sequence ID" value="KAE9966562.1"/>
    <property type="molecule type" value="Genomic_DNA"/>
</dbReference>